<evidence type="ECO:0000313" key="3">
    <source>
        <dbReference type="Proteomes" id="UP000313988"/>
    </source>
</evidence>
<comment type="caution">
    <text evidence="2">The sequence shown here is derived from an EMBL/GenBank/DDBJ whole genome shotgun (WGS) entry which is preliminary data.</text>
</comment>
<dbReference type="OrthoDB" id="66900at2"/>
<organism evidence="2 3">
    <name type="scientific">Deinococcus radiopugnans ATCC 19172</name>
    <dbReference type="NCBI Taxonomy" id="585398"/>
    <lineage>
        <taxon>Bacteria</taxon>
        <taxon>Thermotogati</taxon>
        <taxon>Deinococcota</taxon>
        <taxon>Deinococci</taxon>
        <taxon>Deinococcales</taxon>
        <taxon>Deinococcaceae</taxon>
        <taxon>Deinococcus</taxon>
    </lineage>
</organism>
<keyword evidence="4" id="KW-1185">Reference proteome</keyword>
<dbReference type="Proteomes" id="UP000629870">
    <property type="component" value="Unassembled WGS sequence"/>
</dbReference>
<dbReference type="EMBL" id="VDMO01000032">
    <property type="protein sequence ID" value="TNM67290.1"/>
    <property type="molecule type" value="Genomic_DNA"/>
</dbReference>
<dbReference type="EMBL" id="JACHEW010000034">
    <property type="protein sequence ID" value="MBB6018589.1"/>
    <property type="molecule type" value="Genomic_DNA"/>
</dbReference>
<sequence>MTVKFNRGQFRFYPSNRLVGMVDGADTVQVLLDDLLALKLQKSDLGVLCGDAGLRWLDDDGSRHGLLGRFVRWTQFLTDERAELRQYEDAVASGLFLVAAQLPHQSAVYINALTAYQRAKASLIRYFGPLVIEALDY</sequence>
<dbReference type="AlphaFoldDB" id="A0A5C4XX47"/>
<proteinExistence type="predicted"/>
<reference evidence="2 3" key="1">
    <citation type="submission" date="2019-06" db="EMBL/GenBank/DDBJ databases">
        <title>Genome sequence of Deinococcus radiopugnans ATCC 19172.</title>
        <authorList>
            <person name="Maclea K.S."/>
            <person name="Maynard C.R."/>
        </authorList>
    </citation>
    <scope>NUCLEOTIDE SEQUENCE [LARGE SCALE GENOMIC DNA]</scope>
    <source>
        <strain evidence="2 3">ATCC 19172</strain>
    </source>
</reference>
<evidence type="ECO:0000313" key="1">
    <source>
        <dbReference type="EMBL" id="MBB6018589.1"/>
    </source>
</evidence>
<dbReference type="RefSeq" id="WP_139404730.1">
    <property type="nucleotide sequence ID" value="NZ_JACHEW010000034.1"/>
</dbReference>
<gene>
    <name evidence="2" type="ORF">FHR04_18715</name>
    <name evidence="1" type="ORF">HNQ04_003870</name>
</gene>
<accession>A0A5C4XX47</accession>
<evidence type="ECO:0000313" key="2">
    <source>
        <dbReference type="EMBL" id="TNM67290.1"/>
    </source>
</evidence>
<dbReference type="Proteomes" id="UP000313988">
    <property type="component" value="Unassembled WGS sequence"/>
</dbReference>
<evidence type="ECO:0000313" key="4">
    <source>
        <dbReference type="Proteomes" id="UP000629870"/>
    </source>
</evidence>
<reference evidence="1 4" key="2">
    <citation type="submission" date="2020-08" db="EMBL/GenBank/DDBJ databases">
        <title>Genomic Encyclopedia of Type Strains, Phase IV (KMG-IV): sequencing the most valuable type-strain genomes for metagenomic binning, comparative biology and taxonomic classification.</title>
        <authorList>
            <person name="Goeker M."/>
        </authorList>
    </citation>
    <scope>NUCLEOTIDE SEQUENCE [LARGE SCALE GENOMIC DNA]</scope>
    <source>
        <strain evidence="1 4">DSM 12027</strain>
    </source>
</reference>
<protein>
    <submittedName>
        <fullName evidence="2">Uncharacterized protein</fullName>
    </submittedName>
</protein>
<name>A0A5C4XX47_9DEIO</name>